<comment type="similarity">
    <text evidence="1 5">Belongs to the sigma-70 factor family. ECF subfamily.</text>
</comment>
<evidence type="ECO:0000259" key="7">
    <source>
        <dbReference type="Pfam" id="PF08281"/>
    </source>
</evidence>
<evidence type="ECO:0000259" key="6">
    <source>
        <dbReference type="Pfam" id="PF04542"/>
    </source>
</evidence>
<name>A0A916JV24_9MICO</name>
<dbReference type="AlphaFoldDB" id="A0A916JV24"/>
<dbReference type="Proteomes" id="UP000693892">
    <property type="component" value="Unassembled WGS sequence"/>
</dbReference>
<dbReference type="Pfam" id="PF20239">
    <property type="entry name" value="DUF6596"/>
    <property type="match status" value="1"/>
</dbReference>
<dbReference type="InterPro" id="IPR000838">
    <property type="entry name" value="RNA_pol_sigma70_ECF_CS"/>
</dbReference>
<keyword evidence="10" id="KW-1185">Reference proteome</keyword>
<keyword evidence="2 5" id="KW-0805">Transcription regulation</keyword>
<accession>A0A916JV24</accession>
<dbReference type="PANTHER" id="PTHR47756">
    <property type="entry name" value="BLL6612 PROTEIN-RELATED"/>
    <property type="match status" value="1"/>
</dbReference>
<evidence type="ECO:0000256" key="1">
    <source>
        <dbReference type="ARBA" id="ARBA00010641"/>
    </source>
</evidence>
<dbReference type="GO" id="GO:0006950">
    <property type="term" value="P:response to stress"/>
    <property type="evidence" value="ECO:0007669"/>
    <property type="project" value="UniProtKB-ARBA"/>
</dbReference>
<dbReference type="InterPro" id="IPR046531">
    <property type="entry name" value="DUF6596"/>
</dbReference>
<gene>
    <name evidence="9" type="ORF">LEUCIP111803_00611</name>
</gene>
<dbReference type="PANTHER" id="PTHR47756:SF2">
    <property type="entry name" value="BLL6612 PROTEIN"/>
    <property type="match status" value="1"/>
</dbReference>
<evidence type="ECO:0000256" key="5">
    <source>
        <dbReference type="RuleBase" id="RU000716"/>
    </source>
</evidence>
<keyword evidence="3 5" id="KW-0731">Sigma factor</keyword>
<evidence type="ECO:0000259" key="8">
    <source>
        <dbReference type="Pfam" id="PF20239"/>
    </source>
</evidence>
<keyword evidence="4 5" id="KW-0804">Transcription</keyword>
<protein>
    <recommendedName>
        <fullName evidence="5">RNA polymerase sigma factor</fullName>
    </recommendedName>
</protein>
<evidence type="ECO:0000256" key="3">
    <source>
        <dbReference type="ARBA" id="ARBA00023082"/>
    </source>
</evidence>
<feature type="domain" description="RNA polymerase sigma-70 region 2" evidence="6">
    <location>
        <begin position="17"/>
        <end position="79"/>
    </location>
</feature>
<sequence length="416" mass="44944">MPADVARAVEAVWRIEGRRIVAALARMAGDFGLAEDVAQEALAEALGSWPGQGVPQNAGAWLTAVAKRRLIDGWRRRGRLDERYAQLAHEMGDTSDLAWEPIEDDLLRLVFTACHPVLSRESQIALTLRVVGGLTSQEIARMLMVPVATVQARITRAKKTLAAANVPFATPDPPEWPARLVGVLGVIYLIFTEGYAATAGERGIRPDLADEALRLGRMLRGIVPREPEAHALVALMELQRSRFAARESPGGGPVLLDEQDRSRWDRGQIARGSAVLREAERCARARGRGNGPYALQAAIAECHCRAVSVDDTDWEGIVLLYEALCRIAPNPMADLARAVAVSMSTGPATALRIVDEIAASGRLRGSAALPGVRGELLTRLGRTDEARSALSAAAALATNDAQRSVFERKLARLTER</sequence>
<dbReference type="InterPro" id="IPR007627">
    <property type="entry name" value="RNA_pol_sigma70_r2"/>
</dbReference>
<feature type="domain" description="RNA polymerase sigma factor 70 region 4 type 2" evidence="7">
    <location>
        <begin position="111"/>
        <end position="161"/>
    </location>
</feature>
<dbReference type="Pfam" id="PF08281">
    <property type="entry name" value="Sigma70_r4_2"/>
    <property type="match status" value="1"/>
</dbReference>
<dbReference type="InterPro" id="IPR013249">
    <property type="entry name" value="RNA_pol_sigma70_r4_t2"/>
</dbReference>
<dbReference type="GO" id="GO:0003677">
    <property type="term" value="F:DNA binding"/>
    <property type="evidence" value="ECO:0007669"/>
    <property type="project" value="UniProtKB-KW"/>
</dbReference>
<keyword evidence="5" id="KW-0238">DNA-binding</keyword>
<dbReference type="PROSITE" id="PS01063">
    <property type="entry name" value="SIGMA70_ECF"/>
    <property type="match status" value="1"/>
</dbReference>
<dbReference type="Pfam" id="PF04542">
    <property type="entry name" value="Sigma70_r2"/>
    <property type="match status" value="1"/>
</dbReference>
<comment type="caution">
    <text evidence="9">The sequence shown here is derived from an EMBL/GenBank/DDBJ whole genome shotgun (WGS) entry which is preliminary data.</text>
</comment>
<dbReference type="EMBL" id="CAJVAP010000005">
    <property type="protein sequence ID" value="CAG7603028.1"/>
    <property type="molecule type" value="Genomic_DNA"/>
</dbReference>
<evidence type="ECO:0000256" key="2">
    <source>
        <dbReference type="ARBA" id="ARBA00023015"/>
    </source>
</evidence>
<reference evidence="9" key="1">
    <citation type="submission" date="2021-06" db="EMBL/GenBank/DDBJ databases">
        <authorList>
            <person name="Criscuolo A."/>
        </authorList>
    </citation>
    <scope>NUCLEOTIDE SEQUENCE</scope>
    <source>
        <strain evidence="9">CIP111803</strain>
    </source>
</reference>
<feature type="domain" description="DUF6596" evidence="8">
    <location>
        <begin position="179"/>
        <end position="279"/>
    </location>
</feature>
<evidence type="ECO:0000313" key="10">
    <source>
        <dbReference type="Proteomes" id="UP000693892"/>
    </source>
</evidence>
<dbReference type="InterPro" id="IPR014284">
    <property type="entry name" value="RNA_pol_sigma-70_dom"/>
</dbReference>
<dbReference type="GO" id="GO:0016987">
    <property type="term" value="F:sigma factor activity"/>
    <property type="evidence" value="ECO:0007669"/>
    <property type="project" value="UniProtKB-KW"/>
</dbReference>
<organism evidence="9 10">
    <name type="scientific">Leucobacter soli</name>
    <dbReference type="NCBI Taxonomy" id="2812850"/>
    <lineage>
        <taxon>Bacteria</taxon>
        <taxon>Bacillati</taxon>
        <taxon>Actinomycetota</taxon>
        <taxon>Actinomycetes</taxon>
        <taxon>Micrococcales</taxon>
        <taxon>Microbacteriaceae</taxon>
        <taxon>Leucobacter</taxon>
    </lineage>
</organism>
<dbReference type="RefSeq" id="WP_218114230.1">
    <property type="nucleotide sequence ID" value="NZ_CAJVAP010000005.1"/>
</dbReference>
<evidence type="ECO:0000256" key="4">
    <source>
        <dbReference type="ARBA" id="ARBA00023163"/>
    </source>
</evidence>
<proteinExistence type="inferred from homology"/>
<dbReference type="GO" id="GO:0006352">
    <property type="term" value="P:DNA-templated transcription initiation"/>
    <property type="evidence" value="ECO:0007669"/>
    <property type="project" value="InterPro"/>
</dbReference>
<dbReference type="NCBIfam" id="TIGR02937">
    <property type="entry name" value="sigma70-ECF"/>
    <property type="match status" value="1"/>
</dbReference>
<evidence type="ECO:0000313" key="9">
    <source>
        <dbReference type="EMBL" id="CAG7603028.1"/>
    </source>
</evidence>